<dbReference type="InterPro" id="IPR000210">
    <property type="entry name" value="BTB/POZ_dom"/>
</dbReference>
<dbReference type="PROSITE" id="PS50097">
    <property type="entry name" value="BTB"/>
    <property type="match status" value="1"/>
</dbReference>
<evidence type="ECO:0000256" key="1">
    <source>
        <dbReference type="SAM" id="Phobius"/>
    </source>
</evidence>
<keyword evidence="1" id="KW-0812">Transmembrane</keyword>
<feature type="transmembrane region" description="Helical" evidence="1">
    <location>
        <begin position="420"/>
        <end position="440"/>
    </location>
</feature>
<name>A0A4P7NAA9_PYROR</name>
<evidence type="ECO:0000313" key="4">
    <source>
        <dbReference type="Proteomes" id="UP000294847"/>
    </source>
</evidence>
<dbReference type="SUPFAM" id="SSF54695">
    <property type="entry name" value="POZ domain"/>
    <property type="match status" value="1"/>
</dbReference>
<proteinExistence type="predicted"/>
<accession>A0A4P7NAA9</accession>
<organism evidence="3 4">
    <name type="scientific">Pyricularia oryzae</name>
    <name type="common">Rice blast fungus</name>
    <name type="synonym">Magnaporthe oryzae</name>
    <dbReference type="NCBI Taxonomy" id="318829"/>
    <lineage>
        <taxon>Eukaryota</taxon>
        <taxon>Fungi</taxon>
        <taxon>Dikarya</taxon>
        <taxon>Ascomycota</taxon>
        <taxon>Pezizomycotina</taxon>
        <taxon>Sordariomycetes</taxon>
        <taxon>Sordariomycetidae</taxon>
        <taxon>Magnaporthales</taxon>
        <taxon>Pyriculariaceae</taxon>
        <taxon>Pyricularia</taxon>
    </lineage>
</organism>
<dbReference type="Gene3D" id="3.30.710.10">
    <property type="entry name" value="Potassium Channel Kv1.1, Chain A"/>
    <property type="match status" value="1"/>
</dbReference>
<dbReference type="InterPro" id="IPR011333">
    <property type="entry name" value="SKP1/BTB/POZ_sf"/>
</dbReference>
<dbReference type="CDD" id="cd18186">
    <property type="entry name" value="BTB_POZ_ZBTB_KLHL-like"/>
    <property type="match status" value="1"/>
</dbReference>
<protein>
    <recommendedName>
        <fullName evidence="2">BTB domain-containing protein</fullName>
    </recommendedName>
</protein>
<feature type="transmembrane region" description="Helical" evidence="1">
    <location>
        <begin position="460"/>
        <end position="477"/>
    </location>
</feature>
<reference evidence="3 4" key="1">
    <citation type="journal article" date="2019" name="Mol. Biol. Evol.">
        <title>Blast fungal genomes show frequent chromosomal changes, gene gains and losses, and effector gene turnover.</title>
        <authorList>
            <person name="Gomez Luciano L.B."/>
            <person name="Jason Tsai I."/>
            <person name="Chuma I."/>
            <person name="Tosa Y."/>
            <person name="Chen Y.H."/>
            <person name="Li J.Y."/>
            <person name="Li M.Y."/>
            <person name="Jade Lu M.Y."/>
            <person name="Nakayashiki H."/>
            <person name="Li W.H."/>
        </authorList>
    </citation>
    <scope>NUCLEOTIDE SEQUENCE [LARGE SCALE GENOMIC DNA]</scope>
    <source>
        <strain evidence="3">MZ5-1-6</strain>
    </source>
</reference>
<keyword evidence="1" id="KW-1133">Transmembrane helix</keyword>
<gene>
    <name evidence="3" type="ORF">PoMZ_02015</name>
</gene>
<dbReference type="AlphaFoldDB" id="A0A4P7NAA9"/>
<dbReference type="Proteomes" id="UP000294847">
    <property type="component" value="Chromosome 2"/>
</dbReference>
<keyword evidence="1" id="KW-0472">Membrane</keyword>
<feature type="non-terminal residue" evidence="3">
    <location>
        <position position="1"/>
    </location>
</feature>
<feature type="domain" description="BTB" evidence="2">
    <location>
        <begin position="97"/>
        <end position="162"/>
    </location>
</feature>
<feature type="transmembrane region" description="Helical" evidence="1">
    <location>
        <begin position="359"/>
        <end position="384"/>
    </location>
</feature>
<sequence length="479" mass="54809">RLLSIAPVRLGTGLPRRPGGDIMVASLFDFQRRRRKILDEEEANGQPYLGRESLRSCDNRDGGPRVVKPVLSETCRAHAVATKDTRTLDCCDDDDAERVKIDIGSGTTRRVFLVHKALLRHYSEYFRGALRGKSALREAADEEFYFPEVDTDGFLRFVRWLYMCRTCKKGGCRLYESDHRCSGQHSRTDPDGMWCGVKLEHDYVLGDWLLCHRYCSFVMSHFVPHVDDSMSPERIRWILDNTMNDSPMQRFMRHYVCWLKLRWADGKCPTDWARYPDLVELDDGWASTDPRRYQLEHWEAECSVPASEANAMCPHRIAESSRTDSGSGELLKNKKARGLGSVPRKKFWEKYRDPLKASFGLLVLIYHFLFPFAWVGISAFIVVADDDPLLFEASKYYSLITGCLAVIGIWPICMRMMKMYFAMACSILVVIASVLSFASSSTCLAGADRDVERSICKMEIGVGVLQFFYSIIVATSYKW</sequence>
<evidence type="ECO:0000259" key="2">
    <source>
        <dbReference type="PROSITE" id="PS50097"/>
    </source>
</evidence>
<evidence type="ECO:0000313" key="3">
    <source>
        <dbReference type="EMBL" id="QBZ57094.1"/>
    </source>
</evidence>
<dbReference type="EMBL" id="CP034205">
    <property type="protein sequence ID" value="QBZ57094.1"/>
    <property type="molecule type" value="Genomic_DNA"/>
</dbReference>
<feature type="transmembrane region" description="Helical" evidence="1">
    <location>
        <begin position="396"/>
        <end position="413"/>
    </location>
</feature>